<evidence type="ECO:0000256" key="1">
    <source>
        <dbReference type="SAM" id="MobiDB-lite"/>
    </source>
</evidence>
<accession>A0AAE1GE06</accession>
<keyword evidence="3" id="KW-1185">Reference proteome</keyword>
<dbReference type="EMBL" id="JAWQEG010000439">
    <property type="protein sequence ID" value="KAK3890135.1"/>
    <property type="molecule type" value="Genomic_DNA"/>
</dbReference>
<reference evidence="2" key="1">
    <citation type="submission" date="2023-10" db="EMBL/GenBank/DDBJ databases">
        <title>Genome assemblies of two species of porcelain crab, Petrolisthes cinctipes and Petrolisthes manimaculis (Anomura: Porcellanidae).</title>
        <authorList>
            <person name="Angst P."/>
        </authorList>
    </citation>
    <scope>NUCLEOTIDE SEQUENCE</scope>
    <source>
        <strain evidence="2">PB745_01</strain>
        <tissue evidence="2">Gill</tissue>
    </source>
</reference>
<evidence type="ECO:0000313" key="3">
    <source>
        <dbReference type="Proteomes" id="UP001286313"/>
    </source>
</evidence>
<protein>
    <submittedName>
        <fullName evidence="2">Uncharacterized protein</fullName>
    </submittedName>
</protein>
<evidence type="ECO:0000313" key="2">
    <source>
        <dbReference type="EMBL" id="KAK3890135.1"/>
    </source>
</evidence>
<proteinExistence type="predicted"/>
<feature type="region of interest" description="Disordered" evidence="1">
    <location>
        <begin position="35"/>
        <end position="106"/>
    </location>
</feature>
<dbReference type="AlphaFoldDB" id="A0AAE1GE06"/>
<gene>
    <name evidence="2" type="ORF">Pcinc_005868</name>
</gene>
<comment type="caution">
    <text evidence="2">The sequence shown here is derived from an EMBL/GenBank/DDBJ whole genome shotgun (WGS) entry which is preliminary data.</text>
</comment>
<organism evidence="2 3">
    <name type="scientific">Petrolisthes cinctipes</name>
    <name type="common">Flat porcelain crab</name>
    <dbReference type="NCBI Taxonomy" id="88211"/>
    <lineage>
        <taxon>Eukaryota</taxon>
        <taxon>Metazoa</taxon>
        <taxon>Ecdysozoa</taxon>
        <taxon>Arthropoda</taxon>
        <taxon>Crustacea</taxon>
        <taxon>Multicrustacea</taxon>
        <taxon>Malacostraca</taxon>
        <taxon>Eumalacostraca</taxon>
        <taxon>Eucarida</taxon>
        <taxon>Decapoda</taxon>
        <taxon>Pleocyemata</taxon>
        <taxon>Anomura</taxon>
        <taxon>Galatheoidea</taxon>
        <taxon>Porcellanidae</taxon>
        <taxon>Petrolisthes</taxon>
    </lineage>
</organism>
<feature type="compositionally biased region" description="Gly residues" evidence="1">
    <location>
        <begin position="60"/>
        <end position="106"/>
    </location>
</feature>
<dbReference type="Proteomes" id="UP001286313">
    <property type="component" value="Unassembled WGS sequence"/>
</dbReference>
<sequence length="106" mass="10377">MSRGDSIKAIPLHKGSRRRYIRGIPAEDDLLKGTLKKRRKLRGGGVSKTRGASVREGGSEEGTGGVGEETGGAGEGTGGAGKGTGGSGVGPGRGGEGMKGAGEGGE</sequence>
<name>A0AAE1GE06_PETCI</name>